<feature type="compositionally biased region" description="Polar residues" evidence="2">
    <location>
        <begin position="253"/>
        <end position="263"/>
    </location>
</feature>
<dbReference type="Proteomes" id="UP000799770">
    <property type="component" value="Unassembled WGS sequence"/>
</dbReference>
<name>A0A6A5YNF4_9PLEO</name>
<evidence type="ECO:0000256" key="1">
    <source>
        <dbReference type="SAM" id="Coils"/>
    </source>
</evidence>
<sequence length="480" mass="53761">MDPMDNSFEGISQGTLDWINETFTLFHSDQDAPTARFDKGNSPSQPNQAAIPSTEYTSSDNPQHDTHPNQILDTSFEFDHDALQRSQTREVAGAPQRSSFRHEKQARSLETHHQMETSNWSFRLSSSVPPTPSITTPPSSAHTYRHPRDSAVPAGNVHTGTSSSHEQQSFHSHRTDYGPTLSEPQSAVSYGAGPYMLPIPALTSQESNNSNRSLSNPHSTPRHHPGRSAEPLQHQPSESVKRRRTDPRRTALPFTSQRKQSIPKSPLNPNPPPSLTRQPITWPSIDADERQIETQPVPHQAPPSHESLYASSMQAPFPSNATATTLVPNPAPIGIKTEPPDRSSLQSVFHSSPALTAPARVHALEKNRLAARKSRTKKRDYIEDLAVSSREYNIENKRLRSKVGELTDEAKALRDTIRQHRDCGGWTGEMQRGVESYLRRVDERQQEEDRQQAGLSQGWKEEEIDVEQDFDAMMEELGEK</sequence>
<reference evidence="4" key="1">
    <citation type="journal article" date="2020" name="Stud. Mycol.">
        <title>101 Dothideomycetes genomes: a test case for predicting lifestyles and emergence of pathogens.</title>
        <authorList>
            <person name="Haridas S."/>
            <person name="Albert R."/>
            <person name="Binder M."/>
            <person name="Bloem J."/>
            <person name="Labutti K."/>
            <person name="Salamov A."/>
            <person name="Andreopoulos B."/>
            <person name="Baker S."/>
            <person name="Barry K."/>
            <person name="Bills G."/>
            <person name="Bluhm B."/>
            <person name="Cannon C."/>
            <person name="Castanera R."/>
            <person name="Culley D."/>
            <person name="Daum C."/>
            <person name="Ezra D."/>
            <person name="Gonzalez J."/>
            <person name="Henrissat B."/>
            <person name="Kuo A."/>
            <person name="Liang C."/>
            <person name="Lipzen A."/>
            <person name="Lutzoni F."/>
            <person name="Magnuson J."/>
            <person name="Mondo S."/>
            <person name="Nolan M."/>
            <person name="Ohm R."/>
            <person name="Pangilinan J."/>
            <person name="Park H.-J."/>
            <person name="Ramirez L."/>
            <person name="Alfaro M."/>
            <person name="Sun H."/>
            <person name="Tritt A."/>
            <person name="Yoshinaga Y."/>
            <person name="Zwiers L.-H."/>
            <person name="Turgeon B."/>
            <person name="Goodwin S."/>
            <person name="Spatafora J."/>
            <person name="Crous P."/>
            <person name="Grigoriev I."/>
        </authorList>
    </citation>
    <scope>NUCLEOTIDE SEQUENCE</scope>
    <source>
        <strain evidence="4">CBS 627.86</strain>
    </source>
</reference>
<dbReference type="InterPro" id="IPR004827">
    <property type="entry name" value="bZIP"/>
</dbReference>
<feature type="compositionally biased region" description="Polar residues" evidence="2">
    <location>
        <begin position="202"/>
        <end position="219"/>
    </location>
</feature>
<keyword evidence="1" id="KW-0175">Coiled coil</keyword>
<evidence type="ECO:0000313" key="5">
    <source>
        <dbReference type="Proteomes" id="UP000799770"/>
    </source>
</evidence>
<proteinExistence type="predicted"/>
<dbReference type="InterPro" id="IPR046347">
    <property type="entry name" value="bZIP_sf"/>
</dbReference>
<feature type="coiled-coil region" evidence="1">
    <location>
        <begin position="389"/>
        <end position="416"/>
    </location>
</feature>
<evidence type="ECO:0000256" key="2">
    <source>
        <dbReference type="SAM" id="MobiDB-lite"/>
    </source>
</evidence>
<dbReference type="AlphaFoldDB" id="A0A6A5YNF4"/>
<evidence type="ECO:0000259" key="3">
    <source>
        <dbReference type="PROSITE" id="PS50217"/>
    </source>
</evidence>
<dbReference type="OrthoDB" id="5086234at2759"/>
<dbReference type="Gene3D" id="1.20.5.170">
    <property type="match status" value="1"/>
</dbReference>
<feature type="compositionally biased region" description="Polar residues" evidence="2">
    <location>
        <begin position="309"/>
        <end position="327"/>
    </location>
</feature>
<dbReference type="Pfam" id="PF00170">
    <property type="entry name" value="bZIP_1"/>
    <property type="match status" value="1"/>
</dbReference>
<dbReference type="EMBL" id="ML977352">
    <property type="protein sequence ID" value="KAF2107711.1"/>
    <property type="molecule type" value="Genomic_DNA"/>
</dbReference>
<gene>
    <name evidence="4" type="ORF">BDV96DRAFT_606264</name>
</gene>
<dbReference type="GO" id="GO:0003700">
    <property type="term" value="F:DNA-binding transcription factor activity"/>
    <property type="evidence" value="ECO:0007669"/>
    <property type="project" value="InterPro"/>
</dbReference>
<dbReference type="SUPFAM" id="SSF57959">
    <property type="entry name" value="Leucine zipper domain"/>
    <property type="match status" value="1"/>
</dbReference>
<feature type="compositionally biased region" description="Polar residues" evidence="2">
    <location>
        <begin position="41"/>
        <end position="61"/>
    </location>
</feature>
<dbReference type="SMART" id="SM00338">
    <property type="entry name" value="BRLZ"/>
    <property type="match status" value="1"/>
</dbReference>
<feature type="region of interest" description="Disordered" evidence="2">
    <location>
        <begin position="440"/>
        <end position="464"/>
    </location>
</feature>
<feature type="domain" description="BZIP" evidence="3">
    <location>
        <begin position="365"/>
        <end position="420"/>
    </location>
</feature>
<protein>
    <recommendedName>
        <fullName evidence="3">BZIP domain-containing protein</fullName>
    </recommendedName>
</protein>
<organism evidence="4 5">
    <name type="scientific">Lophiotrema nucula</name>
    <dbReference type="NCBI Taxonomy" id="690887"/>
    <lineage>
        <taxon>Eukaryota</taxon>
        <taxon>Fungi</taxon>
        <taxon>Dikarya</taxon>
        <taxon>Ascomycota</taxon>
        <taxon>Pezizomycotina</taxon>
        <taxon>Dothideomycetes</taxon>
        <taxon>Pleosporomycetidae</taxon>
        <taxon>Pleosporales</taxon>
        <taxon>Lophiotremataceae</taxon>
        <taxon>Lophiotrema</taxon>
    </lineage>
</organism>
<feature type="compositionally biased region" description="Low complexity" evidence="2">
    <location>
        <begin position="125"/>
        <end position="140"/>
    </location>
</feature>
<feature type="compositionally biased region" description="Basic and acidic residues" evidence="2">
    <location>
        <begin position="100"/>
        <end position="115"/>
    </location>
</feature>
<feature type="region of interest" description="Disordered" evidence="2">
    <location>
        <begin position="29"/>
        <end position="348"/>
    </location>
</feature>
<accession>A0A6A5YNF4</accession>
<evidence type="ECO:0000313" key="4">
    <source>
        <dbReference type="EMBL" id="KAF2107711.1"/>
    </source>
</evidence>
<feature type="compositionally biased region" description="Basic and acidic residues" evidence="2">
    <location>
        <begin position="440"/>
        <end position="451"/>
    </location>
</feature>
<dbReference type="PROSITE" id="PS50217">
    <property type="entry name" value="BZIP"/>
    <property type="match status" value="1"/>
</dbReference>
<keyword evidence="5" id="KW-1185">Reference proteome</keyword>
<dbReference type="CDD" id="cd14687">
    <property type="entry name" value="bZIP_ATF2"/>
    <property type="match status" value="1"/>
</dbReference>